<dbReference type="KEGG" id="ajg:KKR91_01330"/>
<evidence type="ECO:0000313" key="1">
    <source>
        <dbReference type="EMBL" id="QWC10326.1"/>
    </source>
</evidence>
<reference evidence="1 2" key="1">
    <citation type="submission" date="2021-05" db="EMBL/GenBank/DDBJ databases">
        <title>Novel species in genus Arthrobacter.</title>
        <authorList>
            <person name="Zhang G."/>
        </authorList>
    </citation>
    <scope>NUCLEOTIDE SEQUENCE [LARGE SCALE GENOMIC DNA]</scope>
    <source>
        <strain evidence="2">zg-ZUI227</strain>
    </source>
</reference>
<protein>
    <submittedName>
        <fullName evidence="1">Uncharacterized protein</fullName>
    </submittedName>
</protein>
<accession>A0A975R1B2</accession>
<gene>
    <name evidence="1" type="ORF">KKR91_01330</name>
</gene>
<dbReference type="RefSeq" id="WP_210231482.1">
    <property type="nucleotide sequence ID" value="NZ_CP076022.1"/>
</dbReference>
<dbReference type="AlphaFoldDB" id="A0A975R1B2"/>
<name>A0A975R1B2_9MICC</name>
<proteinExistence type="predicted"/>
<sequence length="78" mass="8818">MFLRFVDRAAPKNDIRDALLYTAEQNGEPLSKARADKLANKFKTGQFDPDLARFIQYSDPVGETAAKNVDRERMEIAA</sequence>
<keyword evidence="2" id="KW-1185">Reference proteome</keyword>
<evidence type="ECO:0000313" key="2">
    <source>
        <dbReference type="Proteomes" id="UP000676885"/>
    </source>
</evidence>
<dbReference type="EMBL" id="CP076022">
    <property type="protein sequence ID" value="QWC10326.1"/>
    <property type="molecule type" value="Genomic_DNA"/>
</dbReference>
<organism evidence="1 2">
    <name type="scientific">Arthrobacter jiangjiafuii</name>
    <dbReference type="NCBI Taxonomy" id="2817475"/>
    <lineage>
        <taxon>Bacteria</taxon>
        <taxon>Bacillati</taxon>
        <taxon>Actinomycetota</taxon>
        <taxon>Actinomycetes</taxon>
        <taxon>Micrococcales</taxon>
        <taxon>Micrococcaceae</taxon>
        <taxon>Arthrobacter</taxon>
    </lineage>
</organism>
<dbReference type="Proteomes" id="UP000676885">
    <property type="component" value="Chromosome"/>
</dbReference>